<evidence type="ECO:0008006" key="3">
    <source>
        <dbReference type="Google" id="ProtNLM"/>
    </source>
</evidence>
<sequence>MVLRIFWNVGAGLVHRAINKNAIKPGMGVLYPAVWRGRPGMLDVDINMHLNNAAYLFNSDLARWHWVASSGMLFQALKQRQLFFVSSQTIRYRYPIPPLRPYEIRTEVSYMDDEWIYILHQFVCPTTGKLYAEALCRTTVKSGSARVAGRELIRATSGIDYEGPKEMPTVVDEFLKWDASSRVTIESEEEREKRLAATAKSTRRPQGLLGKITKTWNLPF</sequence>
<dbReference type="Proteomes" id="UP000794436">
    <property type="component" value="Unassembled WGS sequence"/>
</dbReference>
<evidence type="ECO:0000313" key="2">
    <source>
        <dbReference type="Proteomes" id="UP000794436"/>
    </source>
</evidence>
<reference evidence="1" key="1">
    <citation type="submission" date="2019-03" db="EMBL/GenBank/DDBJ databases">
        <title>Long read genome sequence of the mycoparasitic Pythium oligandrum ATCC 38472 isolated from sugarbeet rhizosphere.</title>
        <authorList>
            <person name="Gaulin E."/>
        </authorList>
    </citation>
    <scope>NUCLEOTIDE SEQUENCE</scope>
    <source>
        <strain evidence="1">ATCC 38472_TT</strain>
    </source>
</reference>
<gene>
    <name evidence="1" type="ORF">Poli38472_008204</name>
</gene>
<evidence type="ECO:0000313" key="1">
    <source>
        <dbReference type="EMBL" id="TMW65562.1"/>
    </source>
</evidence>
<name>A0A8K1CND3_PYTOL</name>
<organism evidence="1 2">
    <name type="scientific">Pythium oligandrum</name>
    <name type="common">Mycoparasitic fungus</name>
    <dbReference type="NCBI Taxonomy" id="41045"/>
    <lineage>
        <taxon>Eukaryota</taxon>
        <taxon>Sar</taxon>
        <taxon>Stramenopiles</taxon>
        <taxon>Oomycota</taxon>
        <taxon>Peronosporomycetes</taxon>
        <taxon>Pythiales</taxon>
        <taxon>Pythiaceae</taxon>
        <taxon>Pythium</taxon>
    </lineage>
</organism>
<dbReference type="EMBL" id="SPLM01000037">
    <property type="protein sequence ID" value="TMW65562.1"/>
    <property type="molecule type" value="Genomic_DNA"/>
</dbReference>
<dbReference type="Pfam" id="PF13279">
    <property type="entry name" value="4HBT_2"/>
    <property type="match status" value="1"/>
</dbReference>
<dbReference type="InterPro" id="IPR051490">
    <property type="entry name" value="THEM6_lcsJ_thioesterase"/>
</dbReference>
<dbReference type="OrthoDB" id="265761at2759"/>
<dbReference type="CDD" id="cd00586">
    <property type="entry name" value="4HBT"/>
    <property type="match status" value="1"/>
</dbReference>
<dbReference type="PANTHER" id="PTHR12475">
    <property type="match status" value="1"/>
</dbReference>
<dbReference type="SUPFAM" id="SSF54637">
    <property type="entry name" value="Thioesterase/thiol ester dehydrase-isomerase"/>
    <property type="match status" value="1"/>
</dbReference>
<dbReference type="InterPro" id="IPR029069">
    <property type="entry name" value="HotDog_dom_sf"/>
</dbReference>
<accession>A0A8K1CND3</accession>
<protein>
    <recommendedName>
        <fullName evidence="3">Thioesterase</fullName>
    </recommendedName>
</protein>
<comment type="caution">
    <text evidence="1">The sequence shown here is derived from an EMBL/GenBank/DDBJ whole genome shotgun (WGS) entry which is preliminary data.</text>
</comment>
<keyword evidence="2" id="KW-1185">Reference proteome</keyword>
<dbReference type="Gene3D" id="3.10.129.10">
    <property type="entry name" value="Hotdog Thioesterase"/>
    <property type="match status" value="1"/>
</dbReference>
<dbReference type="AlphaFoldDB" id="A0A8K1CND3"/>
<proteinExistence type="predicted"/>
<dbReference type="PANTHER" id="PTHR12475:SF4">
    <property type="entry name" value="PROTEIN THEM6"/>
    <property type="match status" value="1"/>
</dbReference>